<dbReference type="InterPro" id="IPR036457">
    <property type="entry name" value="PPM-type-like_dom_sf"/>
</dbReference>
<evidence type="ECO:0000313" key="4">
    <source>
        <dbReference type="Proteomes" id="UP001228113"/>
    </source>
</evidence>
<dbReference type="Gene3D" id="3.60.40.10">
    <property type="entry name" value="PPM-type phosphatase domain"/>
    <property type="match status" value="1"/>
</dbReference>
<dbReference type="EMBL" id="AP027081">
    <property type="protein sequence ID" value="BDU76021.1"/>
    <property type="molecule type" value="Genomic_DNA"/>
</dbReference>
<dbReference type="PROSITE" id="PS51746">
    <property type="entry name" value="PPM_2"/>
    <property type="match status" value="1"/>
</dbReference>
<evidence type="ECO:0000313" key="3">
    <source>
        <dbReference type="EMBL" id="BDU76021.1"/>
    </source>
</evidence>
<name>A0AA48H212_9BACT</name>
<proteinExistence type="predicted"/>
<dbReference type="Proteomes" id="UP001228113">
    <property type="component" value="Chromosome"/>
</dbReference>
<accession>A0AA48H212</accession>
<organism evidence="3 4">
    <name type="scientific">Mesoterricola sediminis</name>
    <dbReference type="NCBI Taxonomy" id="2927980"/>
    <lineage>
        <taxon>Bacteria</taxon>
        <taxon>Pseudomonadati</taxon>
        <taxon>Acidobacteriota</taxon>
        <taxon>Holophagae</taxon>
        <taxon>Holophagales</taxon>
        <taxon>Holophagaceae</taxon>
        <taxon>Mesoterricola</taxon>
    </lineage>
</organism>
<dbReference type="KEGG" id="msea:METESE_09790"/>
<feature type="domain" description="PPM-type phosphatase" evidence="2">
    <location>
        <begin position="14"/>
        <end position="230"/>
    </location>
</feature>
<evidence type="ECO:0000259" key="2">
    <source>
        <dbReference type="PROSITE" id="PS51746"/>
    </source>
</evidence>
<keyword evidence="4" id="KW-1185">Reference proteome</keyword>
<keyword evidence="1" id="KW-0378">Hydrolase</keyword>
<dbReference type="Pfam" id="PF07228">
    <property type="entry name" value="SpoIIE"/>
    <property type="match status" value="1"/>
</dbReference>
<dbReference type="RefSeq" id="WP_243331651.1">
    <property type="nucleotide sequence ID" value="NZ_AP027081.1"/>
</dbReference>
<dbReference type="AlphaFoldDB" id="A0AA48H212"/>
<dbReference type="PANTHER" id="PTHR43156:SF2">
    <property type="entry name" value="STAGE II SPORULATION PROTEIN E"/>
    <property type="match status" value="1"/>
</dbReference>
<dbReference type="SUPFAM" id="SSF81606">
    <property type="entry name" value="PP2C-like"/>
    <property type="match status" value="1"/>
</dbReference>
<dbReference type="GO" id="GO:0016791">
    <property type="term" value="F:phosphatase activity"/>
    <property type="evidence" value="ECO:0007669"/>
    <property type="project" value="TreeGrafter"/>
</dbReference>
<protein>
    <submittedName>
        <fullName evidence="3">Serine/threonine phosphatase</fullName>
    </submittedName>
</protein>
<evidence type="ECO:0000256" key="1">
    <source>
        <dbReference type="ARBA" id="ARBA00022801"/>
    </source>
</evidence>
<dbReference type="InterPro" id="IPR052016">
    <property type="entry name" value="Bact_Sigma-Reg"/>
</dbReference>
<reference evidence="3" key="1">
    <citation type="journal article" date="2023" name="Int. J. Syst. Evol. Microbiol.">
        <title>Mesoterricola silvestris gen. nov., sp. nov., Mesoterricola sediminis sp. nov., Geothrix oryzae sp. nov., Geothrix edaphica sp. nov., Geothrix rubra sp. nov., and Geothrix limicola sp. nov., six novel members of Acidobacteriota isolated from soils.</title>
        <authorList>
            <person name="Itoh H."/>
            <person name="Sugisawa Y."/>
            <person name="Mise K."/>
            <person name="Xu Z."/>
            <person name="Kuniyasu M."/>
            <person name="Ushijima N."/>
            <person name="Kawano K."/>
            <person name="Kobayashi E."/>
            <person name="Shiratori Y."/>
            <person name="Masuda Y."/>
            <person name="Senoo K."/>
        </authorList>
    </citation>
    <scope>NUCLEOTIDE SEQUENCE</scope>
    <source>
        <strain evidence="3">W786</strain>
    </source>
</reference>
<dbReference type="PANTHER" id="PTHR43156">
    <property type="entry name" value="STAGE II SPORULATION PROTEIN E-RELATED"/>
    <property type="match status" value="1"/>
</dbReference>
<gene>
    <name evidence="3" type="ORF">METESE_09790</name>
</gene>
<dbReference type="InterPro" id="IPR001932">
    <property type="entry name" value="PPM-type_phosphatase-like_dom"/>
</dbReference>
<sequence length="391" mass="43042">MSPAPEALFVEVDHHALACDRERLAGDVFLSRKIEEGRVVSVLADGLSSGPEAAVLGSVTAAMAQEYVAWNIDTERAATILMDSLPVDAVRRVSYSTFTIVDARVDGRTRIFEHGNPPFLLVRDGEAAEVERRCHTHPRWGNRRLHVSEFESRIGDRIVLCSDGVTQSGMGSDAHPLGWGEGPMRDFLLGKVRRNPDIGARRLSELLVDRALWNDGGTAGDDITCGIIQFRHPRTLYVLTGPPYDEARDREFAELARTPGVRKVVSGGTTSTIVARELGLEVEMDLGQYDREVPVPSTMPGVELVTEGCLTLGKVAEYLEAGAAPRRNAASRMMDLLLESDVIHFMVGTRVNEAHQDPALPVELDIRRNVVKRIAALLEQRHLKTTATSYF</sequence>